<dbReference type="RefSeq" id="WP_012149767.1">
    <property type="nucleotide sequence ID" value="NC_009881.1"/>
</dbReference>
<dbReference type="AlphaFoldDB" id="A8GP12"/>
<evidence type="ECO:0000259" key="5">
    <source>
        <dbReference type="Pfam" id="PF02737"/>
    </source>
</evidence>
<dbReference type="eggNOG" id="COG1024">
    <property type="taxonomic scope" value="Bacteria"/>
</dbReference>
<dbReference type="Pfam" id="PF00725">
    <property type="entry name" value="3HCDH"/>
    <property type="match status" value="1"/>
</dbReference>
<proteinExistence type="predicted"/>
<dbReference type="PANTHER" id="PTHR48075">
    <property type="entry name" value="3-HYDROXYACYL-COA DEHYDROGENASE FAMILY PROTEIN"/>
    <property type="match status" value="1"/>
</dbReference>
<keyword evidence="8" id="KW-1185">Reference proteome</keyword>
<dbReference type="GO" id="GO:0070403">
    <property type="term" value="F:NAD+ binding"/>
    <property type="evidence" value="ECO:0007669"/>
    <property type="project" value="InterPro"/>
</dbReference>
<dbReference type="CDD" id="cd06558">
    <property type="entry name" value="crotonase-like"/>
    <property type="match status" value="1"/>
</dbReference>
<organism evidence="7 8">
    <name type="scientific">Rickettsia akari (strain Hartford)</name>
    <dbReference type="NCBI Taxonomy" id="293614"/>
    <lineage>
        <taxon>Bacteria</taxon>
        <taxon>Pseudomonadati</taxon>
        <taxon>Pseudomonadota</taxon>
        <taxon>Alphaproteobacteria</taxon>
        <taxon>Rickettsiales</taxon>
        <taxon>Rickettsiaceae</taxon>
        <taxon>Rickettsieae</taxon>
        <taxon>Rickettsia</taxon>
        <taxon>spotted fever group</taxon>
    </lineage>
</organism>
<sequence length="721" mass="80985">MQNEIKKICVIGSGVMGSGIAALIANSSHKVVLLDIIAKDSDDPNKIVKNAIENLHKQKPPPLSCPDKANFITIGTLEHDLDLITECDLIIEVIVEKLEIKHQLYNKLIPYLKEEAIIASNTSTLPLKRLKENLPDNIKSRFVITHFFNPPRYMELLELIIDHMVKVEAIERVSEFLTKTLGKTIVRCNDTPGFIANRVGCFLLELVVRKAISQKLNFVALDKIFTTCLGLPSTGIFGLYDLIGHDVMKLISSSLLAALPAKDAYHKIYVNTPVLDKMIGRKLIGRKGCGGFYRLSVSNGKKIQEVININDLSYSPVQKVDISFKNLDELLASDSVYGKFFTEIITEFYVYLASLVPSVTDNIYDIDAAMKLGYSWKYGPFELLTIAAKDGWNSIIKNTDLMHIPLPQYLGNKEYQKIDKQKFNSHKDILKESQIVLENDSAKLINYRENLVFVITTKMNCLNHNVFYLLQEAASKAENDGKNLYIYPQGNHFSAGADLKLLLSYIEDKNFHDLENLLKLGQQTMLHLKYSAAHIVSCAKGVALGGGCELLLYSSYIVANNELSAGLVELGVGLIPGWGGVTVMFARARGDKTKLIRNVRNIIEQNKTSSADYVKADYDVENMQVNMNKHYILDEALKLNLSKKIVPATHKVTLPKINLATEIDISKYNDLQNKVLSKFQTIIDQHNETNEESLFAYERDIFLELAKDPKTIEKLKVVLGH</sequence>
<evidence type="ECO:0000259" key="4">
    <source>
        <dbReference type="Pfam" id="PF00725"/>
    </source>
</evidence>
<accession>A8GP12</accession>
<dbReference type="PANTHER" id="PTHR48075:SF7">
    <property type="entry name" value="3-HYDROXYACYL-COA DEHYDROGENASE-RELATED"/>
    <property type="match status" value="1"/>
</dbReference>
<dbReference type="GO" id="GO:0006631">
    <property type="term" value="P:fatty acid metabolic process"/>
    <property type="evidence" value="ECO:0007669"/>
    <property type="project" value="InterPro"/>
</dbReference>
<reference evidence="7" key="1">
    <citation type="submission" date="2007-09" db="EMBL/GenBank/DDBJ databases">
        <title>Complete Genome Sequence of Rickettsia akari.</title>
        <authorList>
            <person name="Madan A."/>
            <person name="Fahey J."/>
            <person name="Helton E."/>
            <person name="Ketteman M."/>
            <person name="Madan A."/>
            <person name="Rodrigues S."/>
            <person name="Sanchez A."/>
            <person name="Whiting M."/>
            <person name="Dasch G."/>
            <person name="Eremeeva M."/>
        </authorList>
    </citation>
    <scope>NUCLEOTIDE SEQUENCE</scope>
    <source>
        <strain evidence="7">Hartford</strain>
    </source>
</reference>
<dbReference type="Gene3D" id="3.90.226.10">
    <property type="entry name" value="2-enoyl-CoA Hydratase, Chain A, domain 1"/>
    <property type="match status" value="1"/>
</dbReference>
<comment type="catalytic activity">
    <reaction evidence="3">
        <text>a (3S)-3-hydroxyacyl-CoA + NAD(+) = a 3-oxoacyl-CoA + NADH + H(+)</text>
        <dbReference type="Rhea" id="RHEA:22432"/>
        <dbReference type="ChEBI" id="CHEBI:15378"/>
        <dbReference type="ChEBI" id="CHEBI:57318"/>
        <dbReference type="ChEBI" id="CHEBI:57540"/>
        <dbReference type="ChEBI" id="CHEBI:57945"/>
        <dbReference type="ChEBI" id="CHEBI:90726"/>
        <dbReference type="EC" id="1.1.1.35"/>
    </reaction>
</comment>
<keyword evidence="1" id="KW-0560">Oxidoreductase</keyword>
<dbReference type="Gene3D" id="1.10.1040.50">
    <property type="match status" value="1"/>
</dbReference>
<evidence type="ECO:0000256" key="2">
    <source>
        <dbReference type="ARBA" id="ARBA00023027"/>
    </source>
</evidence>
<dbReference type="GO" id="GO:0003857">
    <property type="term" value="F:(3S)-3-hydroxyacyl-CoA dehydrogenase (NAD+) activity"/>
    <property type="evidence" value="ECO:0007669"/>
    <property type="project" value="UniProtKB-EC"/>
</dbReference>
<dbReference type="HOGENOM" id="CLU_010448_0_0_5"/>
<dbReference type="InterPro" id="IPR006108">
    <property type="entry name" value="3HC_DH_C"/>
</dbReference>
<evidence type="ECO:0000313" key="8">
    <source>
        <dbReference type="Proteomes" id="UP000006830"/>
    </source>
</evidence>
<dbReference type="InterPro" id="IPR045004">
    <property type="entry name" value="ECH_dom"/>
</dbReference>
<dbReference type="SUPFAM" id="SSF51735">
    <property type="entry name" value="NAD(P)-binding Rossmann-fold domains"/>
    <property type="match status" value="1"/>
</dbReference>
<dbReference type="EMBL" id="CP000847">
    <property type="protein sequence ID" value="ABV75137.1"/>
    <property type="molecule type" value="Genomic_DNA"/>
</dbReference>
<feature type="domain" description="3-hydroxyacyl-CoA dehydrogenase NAD binding" evidence="5">
    <location>
        <begin position="7"/>
        <end position="191"/>
    </location>
</feature>
<dbReference type="Gene3D" id="3.40.50.720">
    <property type="entry name" value="NAD(P)-binding Rossmann-like Domain"/>
    <property type="match status" value="1"/>
</dbReference>
<dbReference type="InterPro" id="IPR006176">
    <property type="entry name" value="3-OHacyl-CoA_DH_NAD-bd"/>
</dbReference>
<dbReference type="InterPro" id="IPR029045">
    <property type="entry name" value="ClpP/crotonase-like_dom_sf"/>
</dbReference>
<keyword evidence="2" id="KW-0520">NAD</keyword>
<evidence type="ECO:0000259" key="6">
    <source>
        <dbReference type="Pfam" id="PF16113"/>
    </source>
</evidence>
<gene>
    <name evidence="7" type="ordered locus">A1C_04325</name>
</gene>
<dbReference type="Proteomes" id="UP000006830">
    <property type="component" value="Chromosome"/>
</dbReference>
<dbReference type="InterPro" id="IPR008927">
    <property type="entry name" value="6-PGluconate_DH-like_C_sf"/>
</dbReference>
<dbReference type="Pfam" id="PF02737">
    <property type="entry name" value="3HCDH_N"/>
    <property type="match status" value="1"/>
</dbReference>
<feature type="domain" description="3-hydroxyacyl-CoA dehydrogenase C-terminal" evidence="4">
    <location>
        <begin position="193"/>
        <end position="294"/>
    </location>
</feature>
<dbReference type="KEGG" id="rak:A1C_04325"/>
<dbReference type="InterPro" id="IPR036291">
    <property type="entry name" value="NAD(P)-bd_dom_sf"/>
</dbReference>
<dbReference type="STRING" id="293614.A1C_04325"/>
<feature type="domain" description="Enoyl-CoA hydratase/isomerase" evidence="6">
    <location>
        <begin position="457"/>
        <end position="590"/>
    </location>
</feature>
<dbReference type="SUPFAM" id="SSF52096">
    <property type="entry name" value="ClpP/crotonase"/>
    <property type="match status" value="1"/>
</dbReference>
<dbReference type="Pfam" id="PF16113">
    <property type="entry name" value="ECH_2"/>
    <property type="match status" value="1"/>
</dbReference>
<dbReference type="eggNOG" id="COG1250">
    <property type="taxonomic scope" value="Bacteria"/>
</dbReference>
<evidence type="ECO:0000256" key="3">
    <source>
        <dbReference type="ARBA" id="ARBA00049556"/>
    </source>
</evidence>
<protein>
    <submittedName>
        <fullName evidence="7">3-hydroxyacyl-CoA dehydrogenase FadB</fullName>
    </submittedName>
</protein>
<dbReference type="SUPFAM" id="SSF48179">
    <property type="entry name" value="6-phosphogluconate dehydrogenase C-terminal domain-like"/>
    <property type="match status" value="2"/>
</dbReference>
<evidence type="ECO:0000256" key="1">
    <source>
        <dbReference type="ARBA" id="ARBA00023002"/>
    </source>
</evidence>
<name>A8GP12_RICAH</name>
<evidence type="ECO:0000313" key="7">
    <source>
        <dbReference type="EMBL" id="ABV75137.1"/>
    </source>
</evidence>